<dbReference type="Gene3D" id="3.30.420.10">
    <property type="entry name" value="Ribonuclease H-like superfamily/Ribonuclease H"/>
    <property type="match status" value="1"/>
</dbReference>
<organism evidence="2 3">
    <name type="scientific">Hyalella azteca</name>
    <name type="common">Amphipod</name>
    <dbReference type="NCBI Taxonomy" id="294128"/>
    <lineage>
        <taxon>Eukaryota</taxon>
        <taxon>Metazoa</taxon>
        <taxon>Ecdysozoa</taxon>
        <taxon>Arthropoda</taxon>
        <taxon>Crustacea</taxon>
        <taxon>Multicrustacea</taxon>
        <taxon>Malacostraca</taxon>
        <taxon>Eumalacostraca</taxon>
        <taxon>Peracarida</taxon>
        <taxon>Amphipoda</taxon>
        <taxon>Senticaudata</taxon>
        <taxon>Talitrida</taxon>
        <taxon>Talitroidea</taxon>
        <taxon>Hyalellidae</taxon>
        <taxon>Hyalella</taxon>
    </lineage>
</organism>
<dbReference type="Gene3D" id="1.10.10.60">
    <property type="entry name" value="Homeodomain-like"/>
    <property type="match status" value="1"/>
</dbReference>
<dbReference type="InterPro" id="IPR036388">
    <property type="entry name" value="WH-like_DNA-bd_sf"/>
</dbReference>
<protein>
    <submittedName>
        <fullName evidence="3">Uncharacterized protein LOC108678724</fullName>
    </submittedName>
</protein>
<reference evidence="3" key="1">
    <citation type="submission" date="2025-08" db="UniProtKB">
        <authorList>
            <consortium name="RefSeq"/>
        </authorList>
    </citation>
    <scope>IDENTIFICATION</scope>
    <source>
        <tissue evidence="3">Whole organism</tissue>
    </source>
</reference>
<dbReference type="GeneID" id="108678724"/>
<dbReference type="GO" id="GO:0003677">
    <property type="term" value="F:DNA binding"/>
    <property type="evidence" value="ECO:0007669"/>
    <property type="project" value="InterPro"/>
</dbReference>
<evidence type="ECO:0000313" key="2">
    <source>
        <dbReference type="Proteomes" id="UP000694843"/>
    </source>
</evidence>
<dbReference type="RefSeq" id="XP_018022678.1">
    <property type="nucleotide sequence ID" value="XM_018167189.1"/>
</dbReference>
<evidence type="ECO:0000313" key="3">
    <source>
        <dbReference type="RefSeq" id="XP_018022678.1"/>
    </source>
</evidence>
<dbReference type="GO" id="GO:0006313">
    <property type="term" value="P:DNA transposition"/>
    <property type="evidence" value="ECO:0007669"/>
    <property type="project" value="InterPro"/>
</dbReference>
<accession>A0A8B7P9E5</accession>
<dbReference type="Pfam" id="PF01498">
    <property type="entry name" value="HTH_Tnp_Tc3_2"/>
    <property type="match status" value="1"/>
</dbReference>
<dbReference type="InterPro" id="IPR002492">
    <property type="entry name" value="Transposase_Tc1-like"/>
</dbReference>
<proteinExistence type="predicted"/>
<dbReference type="GO" id="GO:0015074">
    <property type="term" value="P:DNA integration"/>
    <property type="evidence" value="ECO:0007669"/>
    <property type="project" value="InterPro"/>
</dbReference>
<dbReference type="InterPro" id="IPR036397">
    <property type="entry name" value="RNaseH_sf"/>
</dbReference>
<gene>
    <name evidence="3" type="primary">LOC108678724</name>
</gene>
<dbReference type="Proteomes" id="UP000694843">
    <property type="component" value="Unplaced"/>
</dbReference>
<dbReference type="OrthoDB" id="8060176at2759"/>
<dbReference type="Gene3D" id="1.10.10.10">
    <property type="entry name" value="Winged helix-like DNA-binding domain superfamily/Winged helix DNA-binding domain"/>
    <property type="match status" value="1"/>
</dbReference>
<dbReference type="AlphaFoldDB" id="A0A8B7P9E5"/>
<feature type="domain" description="Transposase Tc1-like" evidence="1">
    <location>
        <begin position="64"/>
        <end position="119"/>
    </location>
</feature>
<dbReference type="KEGG" id="hazt:108678724"/>
<sequence length="140" mass="15793">MALPEGERPGLRQMEAQVECSRKAIFNYLKDHVNYGKRHTKGRPKKMSARDTRRLFRVAAPGDSSAPKLVQKLELNVSKSTVSRTLASSGIFQYVKTNKAPQLTEAHKHARVAWGTKYASTSDDTWAKTNFSDEKKWNLG</sequence>
<keyword evidence="2" id="KW-1185">Reference proteome</keyword>
<name>A0A8B7P9E5_HYAAZ</name>
<evidence type="ECO:0000259" key="1">
    <source>
        <dbReference type="Pfam" id="PF01498"/>
    </source>
</evidence>